<comment type="caution">
    <text evidence="1">The sequence shown here is derived from an EMBL/GenBank/DDBJ whole genome shotgun (WGS) entry which is preliminary data.</text>
</comment>
<dbReference type="Proteomes" id="UP001249020">
    <property type="component" value="Unassembled WGS sequence"/>
</dbReference>
<dbReference type="AlphaFoldDB" id="A0AAW8R6U6"/>
<keyword evidence="2" id="KW-1185">Reference proteome</keyword>
<sequence length="192" mass="21292">MQAKNSSSKKTKFTALALIVVFILPVVLAKLALDNDWFNKGATNRGQLLDPIIDASSVFVDTSEEPHWRLSYVIPESCDVACENAVFSISQVRKAVGREMDRVDAVFIATENSDTKAVANVVSKEYGKLLNLDSESVNKLFKQVGNDGIFIIDTLGNVVLRYDITLERDQAIMDSRDILADLRKLLKLSRIG</sequence>
<accession>A0AAW8R6U6</accession>
<dbReference type="EMBL" id="JAVRIE010000006">
    <property type="protein sequence ID" value="MDT0583720.1"/>
    <property type="molecule type" value="Genomic_DNA"/>
</dbReference>
<gene>
    <name evidence="1" type="ORF">RM544_14315</name>
</gene>
<protein>
    <submittedName>
        <fullName evidence="1">Uncharacterized protein</fullName>
    </submittedName>
</protein>
<name>A0AAW8R6U6_9ALTE</name>
<proteinExistence type="predicted"/>
<evidence type="ECO:0000313" key="1">
    <source>
        <dbReference type="EMBL" id="MDT0583720.1"/>
    </source>
</evidence>
<organism evidence="1 2">
    <name type="scientific">Brumicola blandensis</name>
    <dbReference type="NCBI Taxonomy" id="3075611"/>
    <lineage>
        <taxon>Bacteria</taxon>
        <taxon>Pseudomonadati</taxon>
        <taxon>Pseudomonadota</taxon>
        <taxon>Gammaproteobacteria</taxon>
        <taxon>Alteromonadales</taxon>
        <taxon>Alteromonadaceae</taxon>
        <taxon>Brumicola</taxon>
    </lineage>
</organism>
<reference evidence="1 2" key="1">
    <citation type="submission" date="2023-09" db="EMBL/GenBank/DDBJ databases">
        <authorList>
            <person name="Rey-Velasco X."/>
        </authorList>
    </citation>
    <scope>NUCLEOTIDE SEQUENCE [LARGE SCALE GENOMIC DNA]</scope>
    <source>
        <strain evidence="1 2">W409</strain>
    </source>
</reference>
<evidence type="ECO:0000313" key="2">
    <source>
        <dbReference type="Proteomes" id="UP001249020"/>
    </source>
</evidence>
<dbReference type="RefSeq" id="WP_311362488.1">
    <property type="nucleotide sequence ID" value="NZ_JAVRIE010000006.1"/>
</dbReference>